<feature type="binding site" evidence="6">
    <location>
        <position position="105"/>
    </location>
    <ligand>
        <name>ATP</name>
        <dbReference type="ChEBI" id="CHEBI:30616"/>
    </ligand>
</feature>
<dbReference type="PROSITE" id="PS00782">
    <property type="entry name" value="TFIIB"/>
    <property type="match status" value="1"/>
</dbReference>
<dbReference type="OrthoDB" id="9801841at2"/>
<keyword evidence="5" id="KW-0802">TPR repeat</keyword>
<evidence type="ECO:0000313" key="10">
    <source>
        <dbReference type="Proteomes" id="UP000316584"/>
    </source>
</evidence>
<dbReference type="KEGG" id="lug:FPZ22_05365"/>
<name>A0A518N379_9GAMM</name>
<dbReference type="PANTHER" id="PTHR43289:SF34">
    <property type="entry name" value="SERINE_THREONINE-PROTEIN KINASE YBDM-RELATED"/>
    <property type="match status" value="1"/>
</dbReference>
<evidence type="ECO:0000256" key="7">
    <source>
        <dbReference type="SAM" id="Phobius"/>
    </source>
</evidence>
<dbReference type="InterPro" id="IPR011009">
    <property type="entry name" value="Kinase-like_dom_sf"/>
</dbReference>
<evidence type="ECO:0000256" key="3">
    <source>
        <dbReference type="ARBA" id="ARBA00022777"/>
    </source>
</evidence>
<evidence type="ECO:0000256" key="1">
    <source>
        <dbReference type="ARBA" id="ARBA00022679"/>
    </source>
</evidence>
<dbReference type="Pfam" id="PF13424">
    <property type="entry name" value="TPR_12"/>
    <property type="match status" value="2"/>
</dbReference>
<evidence type="ECO:0000256" key="5">
    <source>
        <dbReference type="PROSITE-ProRule" id="PRU00339"/>
    </source>
</evidence>
<dbReference type="InterPro" id="IPR023486">
    <property type="entry name" value="TFIIB_CS"/>
</dbReference>
<reference evidence="9 10" key="1">
    <citation type="submission" date="2019-07" db="EMBL/GenBank/DDBJ databases">
        <title>Full genome sequence of Luteimonas sp. Gr-4.</title>
        <authorList>
            <person name="Im W.-T."/>
        </authorList>
    </citation>
    <scope>NUCLEOTIDE SEQUENCE [LARGE SCALE GENOMIC DNA]</scope>
    <source>
        <strain evidence="9 10">Gr-4</strain>
    </source>
</reference>
<keyword evidence="1" id="KW-0808">Transferase</keyword>
<dbReference type="RefSeq" id="WP_144891103.1">
    <property type="nucleotide sequence ID" value="NZ_CP042218.1"/>
</dbReference>
<feature type="transmembrane region" description="Helical" evidence="7">
    <location>
        <begin position="363"/>
        <end position="384"/>
    </location>
</feature>
<gene>
    <name evidence="9" type="ORF">FPZ22_05365</name>
</gene>
<keyword evidence="7" id="KW-0812">Transmembrane</keyword>
<dbReference type="PROSITE" id="PS50005">
    <property type="entry name" value="TPR"/>
    <property type="match status" value="1"/>
</dbReference>
<dbReference type="SUPFAM" id="SSF48452">
    <property type="entry name" value="TPR-like"/>
    <property type="match status" value="2"/>
</dbReference>
<dbReference type="SMART" id="SM00220">
    <property type="entry name" value="S_TKc"/>
    <property type="match status" value="1"/>
</dbReference>
<dbReference type="PROSITE" id="PS50011">
    <property type="entry name" value="PROTEIN_KINASE_DOM"/>
    <property type="match status" value="1"/>
</dbReference>
<feature type="repeat" description="TPR" evidence="5">
    <location>
        <begin position="738"/>
        <end position="771"/>
    </location>
</feature>
<dbReference type="PROSITE" id="PS00108">
    <property type="entry name" value="PROTEIN_KINASE_ST"/>
    <property type="match status" value="1"/>
</dbReference>
<evidence type="ECO:0000313" key="9">
    <source>
        <dbReference type="EMBL" id="QDW66395.1"/>
    </source>
</evidence>
<keyword evidence="10" id="KW-1185">Reference proteome</keyword>
<dbReference type="Gene3D" id="1.10.510.10">
    <property type="entry name" value="Transferase(Phosphotransferase) domain 1"/>
    <property type="match status" value="1"/>
</dbReference>
<dbReference type="Pfam" id="PF00069">
    <property type="entry name" value="Pkinase"/>
    <property type="match status" value="1"/>
</dbReference>
<dbReference type="GO" id="GO:0004674">
    <property type="term" value="F:protein serine/threonine kinase activity"/>
    <property type="evidence" value="ECO:0007669"/>
    <property type="project" value="TreeGrafter"/>
</dbReference>
<dbReference type="InterPro" id="IPR019734">
    <property type="entry name" value="TPR_rpt"/>
</dbReference>
<dbReference type="GO" id="GO:0005524">
    <property type="term" value="F:ATP binding"/>
    <property type="evidence" value="ECO:0007669"/>
    <property type="project" value="UniProtKB-UniRule"/>
</dbReference>
<keyword evidence="7" id="KW-1133">Transmembrane helix</keyword>
<accession>A0A518N379</accession>
<dbReference type="Proteomes" id="UP000316584">
    <property type="component" value="Chromosome"/>
</dbReference>
<dbReference type="SMART" id="SM00028">
    <property type="entry name" value="TPR"/>
    <property type="match status" value="5"/>
</dbReference>
<evidence type="ECO:0000256" key="6">
    <source>
        <dbReference type="PROSITE-ProRule" id="PRU10141"/>
    </source>
</evidence>
<dbReference type="Gene3D" id="1.25.40.10">
    <property type="entry name" value="Tetratricopeptide repeat domain"/>
    <property type="match status" value="2"/>
</dbReference>
<dbReference type="PANTHER" id="PTHR43289">
    <property type="entry name" value="MITOGEN-ACTIVATED PROTEIN KINASE KINASE KINASE 20-RELATED"/>
    <property type="match status" value="1"/>
</dbReference>
<dbReference type="InterPro" id="IPR000719">
    <property type="entry name" value="Prot_kinase_dom"/>
</dbReference>
<keyword evidence="2 6" id="KW-0547">Nucleotide-binding</keyword>
<keyword evidence="4 6" id="KW-0067">ATP-binding</keyword>
<dbReference type="Gene3D" id="3.30.200.20">
    <property type="entry name" value="Phosphorylase Kinase, domain 1"/>
    <property type="match status" value="1"/>
</dbReference>
<evidence type="ECO:0000256" key="4">
    <source>
        <dbReference type="ARBA" id="ARBA00022840"/>
    </source>
</evidence>
<feature type="domain" description="Protein kinase" evidence="8">
    <location>
        <begin position="74"/>
        <end position="338"/>
    </location>
</feature>
<dbReference type="PROSITE" id="PS00107">
    <property type="entry name" value="PROTEIN_KINASE_ATP"/>
    <property type="match status" value="1"/>
</dbReference>
<dbReference type="InterPro" id="IPR017441">
    <property type="entry name" value="Protein_kinase_ATP_BS"/>
</dbReference>
<sequence length="920" mass="100338">MAEREGMDAWKQADALFDQWLDIEAAGREAWLAARDTDPGVRARLQRLIDAHLRPSAVLATPASDLSGVRLGNWTLESELGRGGMAVVYRASRSDGIARQDAALKVLTVGALGATGRDRFQREAEILARLNHPNITPLIDSGTGPDGTCWLAMPLVEGQRIDAWCDSHRLDARGVARLFLQVCDAVAFAHRNLVIHRDLKPSNVLVEADGHVRLLDFGIGQFADAEGECTQTLWRALTPGYAAPEQLHGALPTTAIDIYGLGALLHRLLTGRTPRSSDERAITTRPSALVRASGDAYHRHYTPLKNDLDRVLLKALAEEPERRYHSVEAFADDLRRWLDGRPVMARQPGMAYRARKFVGRNKVGVAAAVLVAASLAAGLGATLWQAREARLEAERALAARNFMVQLFEASDPDVAQGRVITARELLDQGAHQIRTAFPDTPHLRTEMLLLLGELYRRIGELEAAAPLVREGAELAGIHGDGKQLLQAKLGLAGLHMSELRHEEAVAEFEQAEALLASTGKVPGPEHGRMLVDLGASLASTGQVPAAIGRLEAALELARRHDVSDETLFSYLFALASTLDMFGTGQAQRADDLLREALSLQSIDSMSPSRRLPVHTTLFGLALERGDLEEAHAQADQAVELTRLIHAPTHPEQAVVRINVALALLHIGRLGEAEARLREALALQEAIDPEGRTPLRAGTYHNLALALELAERDEEAEPFSSGAREMALEQYGPQDMHFAIATTNLGNLYRRLGRFDEAEPLLEESLTLRRNLLGDAHPQVGHTILQLSLLRLDQGRAAEALAFVDEALAVYAKAEYHDPRRVAVAEVQRARALAKLGRVQEAAGIFDRVVTEARAAGVDNGTQWVRTLAARADFMDAYRPALARPAITEAFEAYSRTFGEDHPGTRRYAARASGSAEAPAH</sequence>
<protein>
    <submittedName>
        <fullName evidence="9">Tetratricopeptide repeat protein</fullName>
    </submittedName>
</protein>
<organism evidence="9 10">
    <name type="scientific">Luteimonas granuli</name>
    <dbReference type="NCBI Taxonomy" id="1176533"/>
    <lineage>
        <taxon>Bacteria</taxon>
        <taxon>Pseudomonadati</taxon>
        <taxon>Pseudomonadota</taxon>
        <taxon>Gammaproteobacteria</taxon>
        <taxon>Lysobacterales</taxon>
        <taxon>Lysobacteraceae</taxon>
        <taxon>Luteimonas</taxon>
    </lineage>
</organism>
<dbReference type="CDD" id="cd14014">
    <property type="entry name" value="STKc_PknB_like"/>
    <property type="match status" value="1"/>
</dbReference>
<keyword evidence="7" id="KW-0472">Membrane</keyword>
<dbReference type="InterPro" id="IPR011990">
    <property type="entry name" value="TPR-like_helical_dom_sf"/>
</dbReference>
<evidence type="ECO:0000259" key="8">
    <source>
        <dbReference type="PROSITE" id="PS50011"/>
    </source>
</evidence>
<dbReference type="EMBL" id="CP042218">
    <property type="protein sequence ID" value="QDW66395.1"/>
    <property type="molecule type" value="Genomic_DNA"/>
</dbReference>
<keyword evidence="3" id="KW-0418">Kinase</keyword>
<dbReference type="InterPro" id="IPR008271">
    <property type="entry name" value="Ser/Thr_kinase_AS"/>
</dbReference>
<dbReference type="AlphaFoldDB" id="A0A518N379"/>
<dbReference type="SUPFAM" id="SSF56112">
    <property type="entry name" value="Protein kinase-like (PK-like)"/>
    <property type="match status" value="1"/>
</dbReference>
<proteinExistence type="predicted"/>
<evidence type="ECO:0000256" key="2">
    <source>
        <dbReference type="ARBA" id="ARBA00022741"/>
    </source>
</evidence>